<proteinExistence type="inferred from homology"/>
<evidence type="ECO:0000256" key="1">
    <source>
        <dbReference type="ARBA" id="ARBA00010562"/>
    </source>
</evidence>
<organism evidence="3 4">
    <name type="scientific">Selenomonas infelix ATCC 43532</name>
    <dbReference type="NCBI Taxonomy" id="679201"/>
    <lineage>
        <taxon>Bacteria</taxon>
        <taxon>Bacillati</taxon>
        <taxon>Bacillota</taxon>
        <taxon>Negativicutes</taxon>
        <taxon>Selenomonadales</taxon>
        <taxon>Selenomonadaceae</taxon>
        <taxon>Selenomonas</taxon>
    </lineage>
</organism>
<comment type="similarity">
    <text evidence="1">Belongs to the RelB/DinJ antitoxin family.</text>
</comment>
<dbReference type="NCBIfam" id="TIGR02384">
    <property type="entry name" value="RelB_DinJ"/>
    <property type="match status" value="1"/>
</dbReference>
<dbReference type="GO" id="GO:0015643">
    <property type="term" value="F:toxic substance binding"/>
    <property type="evidence" value="ECO:0007669"/>
    <property type="project" value="InterPro"/>
</dbReference>
<dbReference type="PIRSF" id="PIRSF003108">
    <property type="entry name" value="DinJ"/>
    <property type="match status" value="1"/>
</dbReference>
<gene>
    <name evidence="3" type="ORF">HMPREF9334_00737</name>
</gene>
<dbReference type="RefSeq" id="WP_006692187.1">
    <property type="nucleotide sequence ID" value="NZ_JH376798.1"/>
</dbReference>
<dbReference type="OrthoDB" id="9804867at2"/>
<reference evidence="3 4" key="1">
    <citation type="submission" date="2011-08" db="EMBL/GenBank/DDBJ databases">
        <title>The Genome Sequence of Selenomonas infelix ATCC 43532.</title>
        <authorList>
            <consortium name="The Broad Institute Genome Sequencing Platform"/>
            <person name="Earl A."/>
            <person name="Ward D."/>
            <person name="Feldgarden M."/>
            <person name="Gevers D."/>
            <person name="Izard J."/>
            <person name="Blanton J.M."/>
            <person name="Baranova O.V."/>
            <person name="Dewhirst F.E."/>
            <person name="Young S.K."/>
            <person name="Zeng Q."/>
            <person name="Gargeya S."/>
            <person name="Fitzgerald M."/>
            <person name="Haas B."/>
            <person name="Abouelleil A."/>
            <person name="Alvarado L."/>
            <person name="Arachchi H.M."/>
            <person name="Berlin A."/>
            <person name="Brown A."/>
            <person name="Chapman S.B."/>
            <person name="Chen Z."/>
            <person name="Dunbar C."/>
            <person name="Freedman E."/>
            <person name="Gearin G."/>
            <person name="Gellesch M."/>
            <person name="Goldberg J."/>
            <person name="Griggs A."/>
            <person name="Gujja S."/>
            <person name="Heiman D."/>
            <person name="Howarth C."/>
            <person name="Larson L."/>
            <person name="Lui A."/>
            <person name="MacDonald P.J.P."/>
            <person name="Montmayeur A."/>
            <person name="Murphy C."/>
            <person name="Neiman D."/>
            <person name="Pearson M."/>
            <person name="Priest M."/>
            <person name="Roberts A."/>
            <person name="Saif S."/>
            <person name="Shea T."/>
            <person name="Shenoy N."/>
            <person name="Sisk P."/>
            <person name="Stolte C."/>
            <person name="Sykes S."/>
            <person name="Wortman J."/>
            <person name="Nusbaum C."/>
            <person name="Birren B."/>
        </authorList>
    </citation>
    <scope>NUCLEOTIDE SEQUENCE [LARGE SCALE GENOMIC DNA]</scope>
    <source>
        <strain evidence="3 4">ATCC 43532</strain>
    </source>
</reference>
<dbReference type="eggNOG" id="COG3077">
    <property type="taxonomic scope" value="Bacteria"/>
</dbReference>
<evidence type="ECO:0000256" key="2">
    <source>
        <dbReference type="ARBA" id="ARBA00022649"/>
    </source>
</evidence>
<dbReference type="GO" id="GO:0006355">
    <property type="term" value="P:regulation of DNA-templated transcription"/>
    <property type="evidence" value="ECO:0007669"/>
    <property type="project" value="InterPro"/>
</dbReference>
<dbReference type="GO" id="GO:0044010">
    <property type="term" value="P:single-species biofilm formation"/>
    <property type="evidence" value="ECO:0007669"/>
    <property type="project" value="InterPro"/>
</dbReference>
<dbReference type="EMBL" id="ACZM01000007">
    <property type="protein sequence ID" value="EHG21320.1"/>
    <property type="molecule type" value="Genomic_DNA"/>
</dbReference>
<dbReference type="Gene3D" id="1.10.1220.10">
    <property type="entry name" value="Met repressor-like"/>
    <property type="match status" value="1"/>
</dbReference>
<dbReference type="AlphaFoldDB" id="G5GNT3"/>
<dbReference type="PANTHER" id="PTHR38781">
    <property type="entry name" value="ANTITOXIN DINJ-RELATED"/>
    <property type="match status" value="1"/>
</dbReference>
<dbReference type="InterPro" id="IPR013321">
    <property type="entry name" value="Arc_rbn_hlx_hlx"/>
</dbReference>
<keyword evidence="2" id="KW-1277">Toxin-antitoxin system</keyword>
<dbReference type="InterPro" id="IPR007337">
    <property type="entry name" value="RelB/DinJ"/>
</dbReference>
<dbReference type="PATRIC" id="fig|679201.3.peg.744"/>
<dbReference type="HOGENOM" id="CLU_154558_5_3_9"/>
<comment type="caution">
    <text evidence="3">The sequence shown here is derived from an EMBL/GenBank/DDBJ whole genome shotgun (WGS) entry which is preliminary data.</text>
</comment>
<evidence type="ECO:0000313" key="3">
    <source>
        <dbReference type="EMBL" id="EHG21320.1"/>
    </source>
</evidence>
<evidence type="ECO:0000313" key="4">
    <source>
        <dbReference type="Proteomes" id="UP000004129"/>
    </source>
</evidence>
<dbReference type="PANTHER" id="PTHR38781:SF1">
    <property type="entry name" value="ANTITOXIN DINJ-RELATED"/>
    <property type="match status" value="1"/>
</dbReference>
<dbReference type="STRING" id="679201.HMPREF9334_00737"/>
<dbReference type="GO" id="GO:0000987">
    <property type="term" value="F:cis-regulatory region sequence-specific DNA binding"/>
    <property type="evidence" value="ECO:0007669"/>
    <property type="project" value="InterPro"/>
</dbReference>
<evidence type="ECO:0008006" key="5">
    <source>
        <dbReference type="Google" id="ProtNLM"/>
    </source>
</evidence>
<dbReference type="InterPro" id="IPR026262">
    <property type="entry name" value="DinJ"/>
</dbReference>
<sequence length="99" mass="11167">MAAVSTNIKIDPEIKVQAQELFAELGMNLSTAVNMFLRQAVRARGIPFRVSVDHIPNEETREAIEEVRRMMNDPHVKTYHSFGEILAELDAEDDDAKAL</sequence>
<accession>G5GNT3</accession>
<dbReference type="GO" id="GO:0006351">
    <property type="term" value="P:DNA-templated transcription"/>
    <property type="evidence" value="ECO:0007669"/>
    <property type="project" value="TreeGrafter"/>
</dbReference>
<dbReference type="Proteomes" id="UP000004129">
    <property type="component" value="Unassembled WGS sequence"/>
</dbReference>
<name>G5GNT3_9FIRM</name>
<keyword evidence="4" id="KW-1185">Reference proteome</keyword>
<protein>
    <recommendedName>
        <fullName evidence="5">RelB/DinJ family addiction module antitoxin</fullName>
    </recommendedName>
</protein>
<dbReference type="Pfam" id="PF04221">
    <property type="entry name" value="RelB"/>
    <property type="match status" value="1"/>
</dbReference>